<dbReference type="RefSeq" id="WP_072703527.1">
    <property type="nucleotide sequence ID" value="NZ_JAFBBL010000001.1"/>
</dbReference>
<dbReference type="Proteomes" id="UP000249091">
    <property type="component" value="Chromosome 1"/>
</dbReference>
<dbReference type="PANTHER" id="PTHR46623">
    <property type="entry name" value="CARBOXYMETHYLENEBUTENOLIDASE-RELATED"/>
    <property type="match status" value="1"/>
</dbReference>
<accession>A0A2X4U7H7</accession>
<dbReference type="SUPFAM" id="SSF53474">
    <property type="entry name" value="alpha/beta-Hydrolases"/>
    <property type="match status" value="1"/>
</dbReference>
<dbReference type="EMBL" id="LS483468">
    <property type="protein sequence ID" value="SQI35756.1"/>
    <property type="molecule type" value="Genomic_DNA"/>
</dbReference>
<dbReference type="InterPro" id="IPR029058">
    <property type="entry name" value="AB_hydrolase_fold"/>
</dbReference>
<dbReference type="AlphaFoldDB" id="A0A2X4U7H7"/>
<feature type="domain" description="Dienelactone hydrolase" evidence="1">
    <location>
        <begin position="14"/>
        <end position="232"/>
    </location>
</feature>
<evidence type="ECO:0000313" key="3">
    <source>
        <dbReference type="Proteomes" id="UP000249091"/>
    </source>
</evidence>
<proteinExistence type="predicted"/>
<evidence type="ECO:0000259" key="1">
    <source>
        <dbReference type="Pfam" id="PF01738"/>
    </source>
</evidence>
<dbReference type="InterPro" id="IPR051049">
    <property type="entry name" value="Dienelactone_hydrolase-like"/>
</dbReference>
<reference evidence="2 3" key="1">
    <citation type="submission" date="2018-06" db="EMBL/GenBank/DDBJ databases">
        <authorList>
            <consortium name="Pathogen Informatics"/>
            <person name="Doyle S."/>
        </authorList>
    </citation>
    <scope>NUCLEOTIDE SEQUENCE [LARGE SCALE GENOMIC DNA]</scope>
    <source>
        <strain evidence="2 3">NCTC10994</strain>
    </source>
</reference>
<evidence type="ECO:0000313" key="2">
    <source>
        <dbReference type="EMBL" id="SQI35756.1"/>
    </source>
</evidence>
<dbReference type="GO" id="GO:0016787">
    <property type="term" value="F:hydrolase activity"/>
    <property type="evidence" value="ECO:0007669"/>
    <property type="project" value="InterPro"/>
</dbReference>
<dbReference type="Pfam" id="PF01738">
    <property type="entry name" value="DLH"/>
    <property type="match status" value="1"/>
</dbReference>
<gene>
    <name evidence="2" type="ORF">NCTC10994_03093</name>
</gene>
<protein>
    <submittedName>
        <fullName evidence="2">Carboxymethylenebutenolidase</fullName>
    </submittedName>
</protein>
<organism evidence="2 3">
    <name type="scientific">Rhodococcus coprophilus</name>
    <dbReference type="NCBI Taxonomy" id="38310"/>
    <lineage>
        <taxon>Bacteria</taxon>
        <taxon>Bacillati</taxon>
        <taxon>Actinomycetota</taxon>
        <taxon>Actinomycetes</taxon>
        <taxon>Mycobacteriales</taxon>
        <taxon>Nocardiaceae</taxon>
        <taxon>Rhodococcus</taxon>
    </lineage>
</organism>
<dbReference type="InterPro" id="IPR002925">
    <property type="entry name" value="Dienelactn_hydro"/>
</dbReference>
<dbReference type="STRING" id="1219011.GCA_001895045_03638"/>
<dbReference type="KEGG" id="rcr:NCTC10994_03093"/>
<keyword evidence="3" id="KW-1185">Reference proteome</keyword>
<dbReference type="Gene3D" id="3.40.50.1820">
    <property type="entry name" value="alpha/beta hydrolase"/>
    <property type="match status" value="1"/>
</dbReference>
<sequence>MTDIETKFLQVGELRAYLARPVGGSAGAMLLLPMITGIDAQVREYAEDIGRAGATALVWDPWHGPSADDTPYERLAEMMGQLDDETSLAEMTSLLDFAFDELGVSKIGVIGWCLGGRLALLLAARDERTVAVVAYHPSIWDSAPANHPLDAVELSAAITAPVMVLHAGADTVMSADTFRDLQQTLQQRRTGATIVHVYPGAEHGFSAPSRHGNKVNADAYALSWPQVLRFVADTALD</sequence>
<name>A0A2X4U7H7_9NOCA</name>
<dbReference type="PANTHER" id="PTHR46623:SF6">
    <property type="entry name" value="ALPHA_BETA-HYDROLASES SUPERFAMILY PROTEIN"/>
    <property type="match status" value="1"/>
</dbReference>